<keyword evidence="3" id="KW-0547">Nucleotide-binding</keyword>
<dbReference type="InterPro" id="IPR002173">
    <property type="entry name" value="Carboh/pur_kinase_PfkB_CS"/>
</dbReference>
<dbReference type="Gene3D" id="3.40.1190.20">
    <property type="match status" value="1"/>
</dbReference>
<feature type="domain" description="Carbohydrate kinase PfkB" evidence="6">
    <location>
        <begin position="2"/>
        <end position="301"/>
    </location>
</feature>
<dbReference type="STRING" id="1229780.BN381_80023"/>
<dbReference type="Proteomes" id="UP000018291">
    <property type="component" value="Unassembled WGS sequence"/>
</dbReference>
<evidence type="ECO:0000313" key="8">
    <source>
        <dbReference type="Proteomes" id="UP000018291"/>
    </source>
</evidence>
<evidence type="ECO:0000256" key="5">
    <source>
        <dbReference type="ARBA" id="ARBA00022840"/>
    </source>
</evidence>
<organism evidence="7 8">
    <name type="scientific">Candidatus Neomicrothrix parvicella RN1</name>
    <dbReference type="NCBI Taxonomy" id="1229780"/>
    <lineage>
        <taxon>Bacteria</taxon>
        <taxon>Bacillati</taxon>
        <taxon>Actinomycetota</taxon>
        <taxon>Acidimicrobiia</taxon>
        <taxon>Acidimicrobiales</taxon>
        <taxon>Microthrixaceae</taxon>
        <taxon>Candidatus Neomicrothrix</taxon>
    </lineage>
</organism>
<dbReference type="CDD" id="cd01167">
    <property type="entry name" value="bac_FRK"/>
    <property type="match status" value="1"/>
</dbReference>
<dbReference type="eggNOG" id="COG0524">
    <property type="taxonomic scope" value="Bacteria"/>
</dbReference>
<evidence type="ECO:0000313" key="7">
    <source>
        <dbReference type="EMBL" id="CCM65493.1"/>
    </source>
</evidence>
<evidence type="ECO:0000256" key="3">
    <source>
        <dbReference type="ARBA" id="ARBA00022741"/>
    </source>
</evidence>
<dbReference type="Pfam" id="PF00294">
    <property type="entry name" value="PfkB"/>
    <property type="match status" value="1"/>
</dbReference>
<dbReference type="HOGENOM" id="CLU_027634_6_2_11"/>
<proteinExistence type="inferred from homology"/>
<dbReference type="PROSITE" id="PS00584">
    <property type="entry name" value="PFKB_KINASES_2"/>
    <property type="match status" value="1"/>
</dbReference>
<dbReference type="EC" id="2.7.1.4" evidence="7"/>
<name>R4Z432_9ACTN</name>
<dbReference type="InterPro" id="IPR050306">
    <property type="entry name" value="PfkB_Carbo_kinase"/>
</dbReference>
<dbReference type="GO" id="GO:0005524">
    <property type="term" value="F:ATP binding"/>
    <property type="evidence" value="ECO:0007669"/>
    <property type="project" value="UniProtKB-KW"/>
</dbReference>
<keyword evidence="8" id="KW-1185">Reference proteome</keyword>
<evidence type="ECO:0000256" key="4">
    <source>
        <dbReference type="ARBA" id="ARBA00022777"/>
    </source>
</evidence>
<dbReference type="InterPro" id="IPR011611">
    <property type="entry name" value="PfkB_dom"/>
</dbReference>
<protein>
    <submittedName>
        <fullName evidence="7">Putative Fructokinase</fullName>
        <ecNumber evidence="7">2.7.1.4</ecNumber>
    </submittedName>
</protein>
<keyword evidence="2 7" id="KW-0808">Transferase</keyword>
<comment type="similarity">
    <text evidence="1">Belongs to the carbohydrate kinase PfkB family.</text>
</comment>
<dbReference type="InterPro" id="IPR029056">
    <property type="entry name" value="Ribokinase-like"/>
</dbReference>
<dbReference type="SUPFAM" id="SSF53613">
    <property type="entry name" value="Ribokinase-like"/>
    <property type="match status" value="1"/>
</dbReference>
<comment type="caution">
    <text evidence="7">The sequence shown here is derived from an EMBL/GenBank/DDBJ whole genome shotgun (WGS) entry which is preliminary data.</text>
</comment>
<keyword evidence="5" id="KW-0067">ATP-binding</keyword>
<evidence type="ECO:0000256" key="1">
    <source>
        <dbReference type="ARBA" id="ARBA00010688"/>
    </source>
</evidence>
<dbReference type="AlphaFoldDB" id="R4Z432"/>
<dbReference type="PANTHER" id="PTHR43085">
    <property type="entry name" value="HEXOKINASE FAMILY MEMBER"/>
    <property type="match status" value="1"/>
</dbReference>
<dbReference type="PANTHER" id="PTHR43085:SF1">
    <property type="entry name" value="PSEUDOURIDINE KINASE-RELATED"/>
    <property type="match status" value="1"/>
</dbReference>
<evidence type="ECO:0000256" key="2">
    <source>
        <dbReference type="ARBA" id="ARBA00022679"/>
    </source>
</evidence>
<dbReference type="GO" id="GO:0008865">
    <property type="term" value="F:fructokinase activity"/>
    <property type="evidence" value="ECO:0007669"/>
    <property type="project" value="UniProtKB-EC"/>
</dbReference>
<gene>
    <name evidence="7" type="ORF">BN381_80023</name>
</gene>
<accession>R4Z432</accession>
<evidence type="ECO:0000259" key="6">
    <source>
        <dbReference type="Pfam" id="PF00294"/>
    </source>
</evidence>
<dbReference type="EMBL" id="CANL01000078">
    <property type="protein sequence ID" value="CCM65493.1"/>
    <property type="molecule type" value="Genomic_DNA"/>
</dbReference>
<reference evidence="7 8" key="1">
    <citation type="journal article" date="2013" name="ISME J.">
        <title>Metabolic model for the filamentous 'Candidatus Microthrix parvicella' based on genomic and metagenomic analyses.</title>
        <authorList>
            <person name="Jon McIlroy S."/>
            <person name="Kristiansen R."/>
            <person name="Albertsen M."/>
            <person name="Michael Karst S."/>
            <person name="Rossetti S."/>
            <person name="Lund Nielsen J."/>
            <person name="Tandoi V."/>
            <person name="James Seviour R."/>
            <person name="Nielsen P.H."/>
        </authorList>
    </citation>
    <scope>NUCLEOTIDE SEQUENCE [LARGE SCALE GENOMIC DNA]</scope>
    <source>
        <strain evidence="7 8">RN1</strain>
    </source>
</reference>
<keyword evidence="4 7" id="KW-0418">Kinase</keyword>
<sequence length="318" mass="33006">MIVCCGEALIDLVTEDGLTYSARAGGSALIAALAGARMGGDFAILARVSKDAFGQRIRQELQESGVATDLLVDAVEQTTLAVAAISTDGNASYSFYMKGTADWNWTSNELILPAAPALALLVGSMSMEVEPGRGLILELAESCHSHGHTTVLFDPNTRLQSGSLGASNAEATLPFVDIVKVSEEDMSLLYPGHDPAEVALKWAGLGPDLVCLTKGASGVVAYRPDHPPLSVASPSVDVADTIGAGDTFCAALLFGLQKNGLLGSGSRERRASLSRETIRRLLQLACAAAALACENIGASPPQAWSIVESLAFDHPGAV</sequence>